<dbReference type="SMART" id="SM00490">
    <property type="entry name" value="HELICc"/>
    <property type="match status" value="1"/>
</dbReference>
<dbReference type="FunFam" id="3.40.50.300:FF:000578">
    <property type="entry name" value="probable ATP-dependent RNA helicase DHX35"/>
    <property type="match status" value="1"/>
</dbReference>
<dbReference type="InterPro" id="IPR027417">
    <property type="entry name" value="P-loop_NTPase"/>
</dbReference>
<dbReference type="PANTHER" id="PTHR18934:SF136">
    <property type="entry name" value="ATP-DEPENDENT RNA HELICASE DHX35-RELATED"/>
    <property type="match status" value="1"/>
</dbReference>
<dbReference type="Pfam" id="PF07717">
    <property type="entry name" value="OB_NTP_bind"/>
    <property type="match status" value="1"/>
</dbReference>
<dbReference type="GO" id="GO:0003723">
    <property type="term" value="F:RNA binding"/>
    <property type="evidence" value="ECO:0007669"/>
    <property type="project" value="TreeGrafter"/>
</dbReference>
<feature type="non-terminal residue" evidence="10">
    <location>
        <position position="1"/>
    </location>
</feature>
<dbReference type="InterPro" id="IPR001650">
    <property type="entry name" value="Helicase_C-like"/>
</dbReference>
<keyword evidence="6" id="KW-0067">ATP-binding</keyword>
<accession>T2M5Y2</accession>
<dbReference type="Pfam" id="PF21010">
    <property type="entry name" value="HA2_C"/>
    <property type="match status" value="1"/>
</dbReference>
<organism evidence="10">
    <name type="scientific">Hydra vulgaris</name>
    <name type="common">Hydra</name>
    <name type="synonym">Hydra attenuata</name>
    <dbReference type="NCBI Taxonomy" id="6087"/>
    <lineage>
        <taxon>Eukaryota</taxon>
        <taxon>Metazoa</taxon>
        <taxon>Cnidaria</taxon>
        <taxon>Hydrozoa</taxon>
        <taxon>Hydroidolina</taxon>
        <taxon>Anthoathecata</taxon>
        <taxon>Aplanulata</taxon>
        <taxon>Hydridae</taxon>
        <taxon>Hydra</taxon>
    </lineage>
</organism>
<dbReference type="SMART" id="SM00487">
    <property type="entry name" value="DEXDc"/>
    <property type="match status" value="1"/>
</dbReference>
<name>T2M5Y2_HYDVU</name>
<dbReference type="CDD" id="cd18791">
    <property type="entry name" value="SF2_C_RHA"/>
    <property type="match status" value="1"/>
</dbReference>
<dbReference type="Gene3D" id="1.20.120.1080">
    <property type="match status" value="1"/>
</dbReference>
<dbReference type="Pfam" id="PF04408">
    <property type="entry name" value="WHD_HA2"/>
    <property type="match status" value="1"/>
</dbReference>
<dbReference type="PROSITE" id="PS00690">
    <property type="entry name" value="DEAH_ATP_HELICASE"/>
    <property type="match status" value="1"/>
</dbReference>
<dbReference type="FunFam" id="3.40.50.300:FF:000767">
    <property type="entry name" value="Putative ATP-dependent RNA helicase DHX35"/>
    <property type="match status" value="1"/>
</dbReference>
<keyword evidence="3" id="KW-0547">Nucleotide-binding</keyword>
<comment type="similarity">
    <text evidence="1">Belongs to the DEAD box helicase family. DEAH subfamily.</text>
</comment>
<dbReference type="InterPro" id="IPR011709">
    <property type="entry name" value="DEAD-box_helicase_OB_fold"/>
</dbReference>
<comment type="catalytic activity">
    <reaction evidence="7">
        <text>ATP + H2O = ADP + phosphate + H(+)</text>
        <dbReference type="Rhea" id="RHEA:13065"/>
        <dbReference type="ChEBI" id="CHEBI:15377"/>
        <dbReference type="ChEBI" id="CHEBI:15378"/>
        <dbReference type="ChEBI" id="CHEBI:30616"/>
        <dbReference type="ChEBI" id="CHEBI:43474"/>
        <dbReference type="ChEBI" id="CHEBI:456216"/>
        <dbReference type="EC" id="3.6.4.13"/>
    </reaction>
</comment>
<evidence type="ECO:0000256" key="6">
    <source>
        <dbReference type="ARBA" id="ARBA00022840"/>
    </source>
</evidence>
<dbReference type="InterPro" id="IPR048333">
    <property type="entry name" value="HA2_WH"/>
</dbReference>
<dbReference type="EC" id="3.6.4.13" evidence="2"/>
<evidence type="ECO:0000256" key="5">
    <source>
        <dbReference type="ARBA" id="ARBA00022806"/>
    </source>
</evidence>
<sequence length="748" mass="84004">MLNKKNIFWKPGAEKPGIDLRTERQSEGEGAGSFMIYNPNNSLSIQQQRQRLPSFKYRNAVLYLLEKYQTVIISASTGSGKSTQIPQYLYEAGWTNEKKIIGITQPRRVAVTSVASRVAEEMGTALGREVGYSIRFEDCTDKDLTKIKFLTDGYLVREMMADPLLSQYSVLMLDEVHERTLYTDVIIGLLKKILRKRPDLRLIISSATLDADQYQKFFNIKKSVNKAEVTSVILEMEGRTFPVDIFYLQAAIPNYVKSAVDTVINIHKSYSDGDILVFLTGQDEVENALQLIQNEINLLPKNIQNVLLLPLYGGLPMAEQLKVFQRAPPNTRKVVVSTNVAEASITISGIVYVIDSGFVKLKAYNAASGLDSLVITPISKASAAQRSGRAGRVRAGKAYRLYPECEFDKLSLFTIPEIQRTNLASVILQLKSLGISNVLRFNFLSAPPAQLMINGIELLFALGALTEEGNLTEPLGVQMAEFPLNPMLSKMLLCSGNFQCSEEAVTLAAMLQIENVFVAVPNMKNKVTRSKLRFAAKEGDHLTLINVYRAFIKHGKSMDWCHKHFLNYKSLVRVVKVRNQLISILKQYDIPIVSCKEDDEAIRKCIISGFFANVAKYHPSGEYRTVRDNRSLYLHPSSVLSSITPPPKLLIFNEVLCTSKDYMRDATDIKLSWLLELASSYYEYDTDLAMDRKKLNLAEKIEPSQISFKSYLTSTNAVMPNHELKEEELLKSVSLLKINKSSGLDDIS</sequence>
<dbReference type="Pfam" id="PF00270">
    <property type="entry name" value="DEAD"/>
    <property type="match status" value="1"/>
</dbReference>
<dbReference type="InterPro" id="IPR002464">
    <property type="entry name" value="DNA/RNA_helicase_DEAH_CS"/>
</dbReference>
<dbReference type="InterPro" id="IPR014001">
    <property type="entry name" value="Helicase_ATP-bd"/>
</dbReference>
<dbReference type="AlphaFoldDB" id="T2M5Y2"/>
<dbReference type="Gene3D" id="3.40.50.300">
    <property type="entry name" value="P-loop containing nucleotide triphosphate hydrolases"/>
    <property type="match status" value="2"/>
</dbReference>
<dbReference type="SMART" id="SM00847">
    <property type="entry name" value="HA2"/>
    <property type="match status" value="1"/>
</dbReference>
<evidence type="ECO:0000256" key="7">
    <source>
        <dbReference type="ARBA" id="ARBA00047984"/>
    </source>
</evidence>
<evidence type="ECO:0000256" key="2">
    <source>
        <dbReference type="ARBA" id="ARBA00012552"/>
    </source>
</evidence>
<dbReference type="InterPro" id="IPR011545">
    <property type="entry name" value="DEAD/DEAH_box_helicase_dom"/>
</dbReference>
<evidence type="ECO:0000256" key="4">
    <source>
        <dbReference type="ARBA" id="ARBA00022801"/>
    </source>
</evidence>
<dbReference type="SUPFAM" id="SSF52540">
    <property type="entry name" value="P-loop containing nucleoside triphosphate hydrolases"/>
    <property type="match status" value="1"/>
</dbReference>
<dbReference type="GO" id="GO:0005524">
    <property type="term" value="F:ATP binding"/>
    <property type="evidence" value="ECO:0007669"/>
    <property type="project" value="UniProtKB-KW"/>
</dbReference>
<proteinExistence type="evidence at transcript level"/>
<dbReference type="GO" id="GO:0003724">
    <property type="term" value="F:RNA helicase activity"/>
    <property type="evidence" value="ECO:0007669"/>
    <property type="project" value="UniProtKB-EC"/>
</dbReference>
<reference evidence="10" key="1">
    <citation type="journal article" date="2013" name="Genome Biol. Evol.">
        <title>Punctuated emergences of genetic and phenotypic innovations in eumetazoan, bilaterian, euteleostome, and hominidae ancestors.</title>
        <authorList>
            <person name="Wenger Y."/>
            <person name="Galliot B."/>
        </authorList>
    </citation>
    <scope>NUCLEOTIDE SEQUENCE</scope>
    <source>
        <tissue evidence="10">Whole animals</tissue>
    </source>
</reference>
<evidence type="ECO:0000259" key="9">
    <source>
        <dbReference type="PROSITE" id="PS51194"/>
    </source>
</evidence>
<protein>
    <recommendedName>
        <fullName evidence="2">RNA helicase</fullName>
        <ecNumber evidence="2">3.6.4.13</ecNumber>
    </recommendedName>
</protein>
<evidence type="ECO:0000259" key="8">
    <source>
        <dbReference type="PROSITE" id="PS51192"/>
    </source>
</evidence>
<dbReference type="PROSITE" id="PS51192">
    <property type="entry name" value="HELICASE_ATP_BIND_1"/>
    <property type="match status" value="1"/>
</dbReference>
<dbReference type="GO" id="GO:0071013">
    <property type="term" value="C:catalytic step 2 spliceosome"/>
    <property type="evidence" value="ECO:0007669"/>
    <property type="project" value="TreeGrafter"/>
</dbReference>
<feature type="domain" description="Helicase C-terminal" evidence="9">
    <location>
        <begin position="259"/>
        <end position="434"/>
    </location>
</feature>
<dbReference type="PANTHER" id="PTHR18934">
    <property type="entry name" value="ATP-DEPENDENT RNA HELICASE"/>
    <property type="match status" value="1"/>
</dbReference>
<dbReference type="EMBL" id="HAAD01001120">
    <property type="protein sequence ID" value="CDG67352.1"/>
    <property type="molecule type" value="mRNA"/>
</dbReference>
<dbReference type="OrthoDB" id="10253254at2759"/>
<keyword evidence="4" id="KW-0378">Hydrolase</keyword>
<feature type="domain" description="Helicase ATP-binding" evidence="8">
    <location>
        <begin position="62"/>
        <end position="227"/>
    </location>
</feature>
<evidence type="ECO:0000256" key="3">
    <source>
        <dbReference type="ARBA" id="ARBA00022741"/>
    </source>
</evidence>
<evidence type="ECO:0000256" key="1">
    <source>
        <dbReference type="ARBA" id="ARBA00008792"/>
    </source>
</evidence>
<evidence type="ECO:0000313" key="10">
    <source>
        <dbReference type="EMBL" id="CDG67352.1"/>
    </source>
</evidence>
<dbReference type="PROSITE" id="PS51194">
    <property type="entry name" value="HELICASE_CTER"/>
    <property type="match status" value="1"/>
</dbReference>
<feature type="non-terminal residue" evidence="10">
    <location>
        <position position="748"/>
    </location>
</feature>
<dbReference type="Pfam" id="PF00271">
    <property type="entry name" value="Helicase_C"/>
    <property type="match status" value="1"/>
</dbReference>
<keyword evidence="5 10" id="KW-0347">Helicase</keyword>
<gene>
    <name evidence="10" type="primary">DHX35</name>
</gene>
<dbReference type="GO" id="GO:0016787">
    <property type="term" value="F:hydrolase activity"/>
    <property type="evidence" value="ECO:0007669"/>
    <property type="project" value="UniProtKB-KW"/>
</dbReference>
<dbReference type="InterPro" id="IPR007502">
    <property type="entry name" value="Helicase-assoc_dom"/>
</dbReference>